<feature type="transmembrane region" description="Helical" evidence="13">
    <location>
        <begin position="32"/>
        <end position="53"/>
    </location>
</feature>
<comment type="function">
    <text evidence="12 13">Required for formation of the rod structure in the basal body of the flagellar apparatus. Together with FliI and FliH, may constitute the export apparatus of flagellin.</text>
</comment>
<dbReference type="AlphaFoldDB" id="A0A4R2PBP8"/>
<gene>
    <name evidence="13" type="primary">flhB</name>
    <name evidence="15" type="ORF">EV659_10941</name>
</gene>
<evidence type="ECO:0000256" key="5">
    <source>
        <dbReference type="ARBA" id="ARBA00022475"/>
    </source>
</evidence>
<dbReference type="PANTHER" id="PTHR30531">
    <property type="entry name" value="FLAGELLAR BIOSYNTHETIC PROTEIN FLHB"/>
    <property type="match status" value="1"/>
</dbReference>
<keyword evidence="8 13" id="KW-0653">Protein transport</keyword>
<evidence type="ECO:0000256" key="1">
    <source>
        <dbReference type="ARBA" id="ARBA00004651"/>
    </source>
</evidence>
<evidence type="ECO:0000256" key="11">
    <source>
        <dbReference type="ARBA" id="ARBA00023225"/>
    </source>
</evidence>
<evidence type="ECO:0000313" key="16">
    <source>
        <dbReference type="Proteomes" id="UP000295399"/>
    </source>
</evidence>
<evidence type="ECO:0000256" key="3">
    <source>
        <dbReference type="ARBA" id="ARBA00021622"/>
    </source>
</evidence>
<dbReference type="SUPFAM" id="SSF160544">
    <property type="entry name" value="EscU C-terminal domain-like"/>
    <property type="match status" value="1"/>
</dbReference>
<dbReference type="FunFam" id="3.40.1690.10:FF:000001">
    <property type="entry name" value="Flagellar biosynthetic protein FlhB"/>
    <property type="match status" value="1"/>
</dbReference>
<keyword evidence="5 13" id="KW-1003">Cell membrane</keyword>
<evidence type="ECO:0000256" key="13">
    <source>
        <dbReference type="RuleBase" id="RU364091"/>
    </source>
</evidence>
<reference evidence="15 16" key="1">
    <citation type="submission" date="2019-03" db="EMBL/GenBank/DDBJ databases">
        <title>Genomic Encyclopedia of Type Strains, Phase IV (KMG-IV): sequencing the most valuable type-strain genomes for metagenomic binning, comparative biology and taxonomic classification.</title>
        <authorList>
            <person name="Goeker M."/>
        </authorList>
    </citation>
    <scope>NUCLEOTIDE SEQUENCE [LARGE SCALE GENOMIC DNA]</scope>
    <source>
        <strain evidence="15 16">DSM 2132</strain>
    </source>
</reference>
<sequence>MAEDKDSKTEDATPKRRREAEEKGQMPHSQEVNNVVSLTAGLIVVIGLGRFFMPDIAGRLQAHIQGFGTMSTGPESLRAMAADLVIDTALIMAVPMTIFVAAALIGNLLQKKVVLTGERLKPDLKKIDPIKGFKQKFGTQALVEFAKTMIKLPVIFGVILLVLYPARGRLQALMDMPIGETLAVLALLITRVLIAVILVMVLIAILDLVYQRWKHSEDLKMSKQEVKDERKQTEGDPEVKRKLAQLRAQRGRERMMAAVPDADVVVTNPTHFAVALRYKHGEMDAPVLVAKGVDQLALRIRSVAEEHGVPVMENPPVARALYASVEVDEEIPPAHYQAVAEVIGYVMRLKAKTARSRRRADAAQPGR</sequence>
<organism evidence="15 16">
    <name type="scientific">Rhodothalassium salexigens DSM 2132</name>
    <dbReference type="NCBI Taxonomy" id="1188247"/>
    <lineage>
        <taxon>Bacteria</taxon>
        <taxon>Pseudomonadati</taxon>
        <taxon>Pseudomonadota</taxon>
        <taxon>Alphaproteobacteria</taxon>
        <taxon>Rhodothalassiales</taxon>
        <taxon>Rhodothalassiaceae</taxon>
        <taxon>Rhodothalassium</taxon>
    </lineage>
</organism>
<feature type="compositionally biased region" description="Basic and acidic residues" evidence="14">
    <location>
        <begin position="1"/>
        <end position="25"/>
    </location>
</feature>
<evidence type="ECO:0000313" key="15">
    <source>
        <dbReference type="EMBL" id="TCP32549.1"/>
    </source>
</evidence>
<dbReference type="Proteomes" id="UP000295399">
    <property type="component" value="Unassembled WGS sequence"/>
</dbReference>
<comment type="similarity">
    <text evidence="2 13">Belongs to the type III secretion exporter family.</text>
</comment>
<comment type="subcellular location">
    <subcellularLocation>
        <location evidence="1">Cell membrane</location>
        <topology evidence="1">Multi-pass membrane protein</topology>
    </subcellularLocation>
</comment>
<evidence type="ECO:0000256" key="7">
    <source>
        <dbReference type="ARBA" id="ARBA00022795"/>
    </source>
</evidence>
<feature type="transmembrane region" description="Helical" evidence="13">
    <location>
        <begin position="84"/>
        <end position="109"/>
    </location>
</feature>
<evidence type="ECO:0000256" key="4">
    <source>
        <dbReference type="ARBA" id="ARBA00022448"/>
    </source>
</evidence>
<keyword evidence="6 13" id="KW-0812">Transmembrane</keyword>
<proteinExistence type="inferred from homology"/>
<keyword evidence="16" id="KW-1185">Reference proteome</keyword>
<evidence type="ECO:0000256" key="2">
    <source>
        <dbReference type="ARBA" id="ARBA00010690"/>
    </source>
</evidence>
<evidence type="ECO:0000256" key="6">
    <source>
        <dbReference type="ARBA" id="ARBA00022692"/>
    </source>
</evidence>
<keyword evidence="15" id="KW-0966">Cell projection</keyword>
<dbReference type="Gene3D" id="3.40.1690.10">
    <property type="entry name" value="secretion proteins EscU"/>
    <property type="match status" value="1"/>
</dbReference>
<keyword evidence="11 13" id="KW-1006">Bacterial flagellum protein export</keyword>
<dbReference type="InterPro" id="IPR006135">
    <property type="entry name" value="T3SS_substrate_exporter"/>
</dbReference>
<dbReference type="InterPro" id="IPR006136">
    <property type="entry name" value="FlhB"/>
</dbReference>
<dbReference type="InParanoid" id="A0A4R2PBP8"/>
<protein>
    <recommendedName>
        <fullName evidence="3 13">Flagellar biosynthetic protein FlhB</fullName>
    </recommendedName>
</protein>
<keyword evidence="7 13" id="KW-1005">Bacterial flagellum biogenesis</keyword>
<name>A0A4R2PBP8_RHOSA</name>
<evidence type="ECO:0000256" key="12">
    <source>
        <dbReference type="ARBA" id="ARBA00025078"/>
    </source>
</evidence>
<dbReference type="PRINTS" id="PR00950">
    <property type="entry name" value="TYPE3IMSPROT"/>
</dbReference>
<dbReference type="PANTHER" id="PTHR30531:SF12">
    <property type="entry name" value="FLAGELLAR BIOSYNTHETIC PROTEIN FLHB"/>
    <property type="match status" value="1"/>
</dbReference>
<comment type="caution">
    <text evidence="15">The sequence shown here is derived from an EMBL/GenBank/DDBJ whole genome shotgun (WGS) entry which is preliminary data.</text>
</comment>
<dbReference type="OrthoDB" id="9807950at2"/>
<evidence type="ECO:0000256" key="14">
    <source>
        <dbReference type="SAM" id="MobiDB-lite"/>
    </source>
</evidence>
<feature type="transmembrane region" description="Helical" evidence="13">
    <location>
        <begin position="184"/>
        <end position="210"/>
    </location>
</feature>
<keyword evidence="15" id="KW-0969">Cilium</keyword>
<keyword evidence="15" id="KW-0282">Flagellum</keyword>
<dbReference type="GO" id="GO:0005886">
    <property type="term" value="C:plasma membrane"/>
    <property type="evidence" value="ECO:0007669"/>
    <property type="project" value="UniProtKB-SubCell"/>
</dbReference>
<dbReference type="GO" id="GO:0009306">
    <property type="term" value="P:protein secretion"/>
    <property type="evidence" value="ECO:0007669"/>
    <property type="project" value="InterPro"/>
</dbReference>
<dbReference type="Gene3D" id="6.10.250.2080">
    <property type="match status" value="1"/>
</dbReference>
<evidence type="ECO:0000256" key="10">
    <source>
        <dbReference type="ARBA" id="ARBA00023136"/>
    </source>
</evidence>
<dbReference type="GO" id="GO:0044780">
    <property type="term" value="P:bacterial-type flagellum assembly"/>
    <property type="evidence" value="ECO:0007669"/>
    <property type="project" value="InterPro"/>
</dbReference>
<dbReference type="Pfam" id="PF01312">
    <property type="entry name" value="Bac_export_2"/>
    <property type="match status" value="1"/>
</dbReference>
<keyword evidence="9 13" id="KW-1133">Transmembrane helix</keyword>
<evidence type="ECO:0000256" key="8">
    <source>
        <dbReference type="ARBA" id="ARBA00022927"/>
    </source>
</evidence>
<dbReference type="NCBIfam" id="TIGR00328">
    <property type="entry name" value="flhB"/>
    <property type="match status" value="1"/>
</dbReference>
<feature type="region of interest" description="Disordered" evidence="14">
    <location>
        <begin position="1"/>
        <end position="30"/>
    </location>
</feature>
<dbReference type="InterPro" id="IPR029025">
    <property type="entry name" value="T3SS_substrate_exporter_C"/>
</dbReference>
<accession>A0A4R2PBP8</accession>
<dbReference type="RefSeq" id="WP_132709036.1">
    <property type="nucleotide sequence ID" value="NZ_JACIGF010000009.1"/>
</dbReference>
<dbReference type="EMBL" id="SLXO01000009">
    <property type="protein sequence ID" value="TCP32549.1"/>
    <property type="molecule type" value="Genomic_DNA"/>
</dbReference>
<dbReference type="FunCoup" id="A0A4R2PBP8">
    <property type="interactions" value="74"/>
</dbReference>
<keyword evidence="10 13" id="KW-0472">Membrane</keyword>
<feature type="transmembrane region" description="Helical" evidence="13">
    <location>
        <begin position="141"/>
        <end position="164"/>
    </location>
</feature>
<evidence type="ECO:0000256" key="9">
    <source>
        <dbReference type="ARBA" id="ARBA00022989"/>
    </source>
</evidence>
<keyword evidence="4 13" id="KW-0813">Transport</keyword>